<comment type="caution">
    <text evidence="1">The sequence shown here is derived from an EMBL/GenBank/DDBJ whole genome shotgun (WGS) entry which is preliminary data.</text>
</comment>
<dbReference type="EMBL" id="JXTB01000593">
    <property type="protein sequence ID" value="PON35846.1"/>
    <property type="molecule type" value="Genomic_DNA"/>
</dbReference>
<keyword evidence="2" id="KW-1185">Reference proteome</keyword>
<name>A0A2P5AH33_PARAD</name>
<accession>A0A2P5AH33</accession>
<organism evidence="1 2">
    <name type="scientific">Parasponia andersonii</name>
    <name type="common">Sponia andersonii</name>
    <dbReference type="NCBI Taxonomy" id="3476"/>
    <lineage>
        <taxon>Eukaryota</taxon>
        <taxon>Viridiplantae</taxon>
        <taxon>Streptophyta</taxon>
        <taxon>Embryophyta</taxon>
        <taxon>Tracheophyta</taxon>
        <taxon>Spermatophyta</taxon>
        <taxon>Magnoliopsida</taxon>
        <taxon>eudicotyledons</taxon>
        <taxon>Gunneridae</taxon>
        <taxon>Pentapetalae</taxon>
        <taxon>rosids</taxon>
        <taxon>fabids</taxon>
        <taxon>Rosales</taxon>
        <taxon>Cannabaceae</taxon>
        <taxon>Parasponia</taxon>
    </lineage>
</organism>
<gene>
    <name evidence="1" type="ORF">PanWU01x14_332920</name>
</gene>
<proteinExistence type="predicted"/>
<protein>
    <submittedName>
        <fullName evidence="1">Uncharacterized protein</fullName>
    </submittedName>
</protein>
<reference evidence="2" key="1">
    <citation type="submission" date="2016-06" db="EMBL/GenBank/DDBJ databases">
        <title>Parallel loss of symbiosis genes in relatives of nitrogen-fixing non-legume Parasponia.</title>
        <authorList>
            <person name="Van Velzen R."/>
            <person name="Holmer R."/>
            <person name="Bu F."/>
            <person name="Rutten L."/>
            <person name="Van Zeijl A."/>
            <person name="Liu W."/>
            <person name="Santuari L."/>
            <person name="Cao Q."/>
            <person name="Sharma T."/>
            <person name="Shen D."/>
            <person name="Roswanjaya Y."/>
            <person name="Wardhani T."/>
            <person name="Kalhor M.S."/>
            <person name="Jansen J."/>
            <person name="Van den Hoogen J."/>
            <person name="Gungor B."/>
            <person name="Hartog M."/>
            <person name="Hontelez J."/>
            <person name="Verver J."/>
            <person name="Yang W.-C."/>
            <person name="Schijlen E."/>
            <person name="Repin R."/>
            <person name="Schilthuizen M."/>
            <person name="Schranz E."/>
            <person name="Heidstra R."/>
            <person name="Miyata K."/>
            <person name="Fedorova E."/>
            <person name="Kohlen W."/>
            <person name="Bisseling T."/>
            <person name="Smit S."/>
            <person name="Geurts R."/>
        </authorList>
    </citation>
    <scope>NUCLEOTIDE SEQUENCE [LARGE SCALE GENOMIC DNA]</scope>
    <source>
        <strain evidence="2">cv. WU1-14</strain>
    </source>
</reference>
<evidence type="ECO:0000313" key="1">
    <source>
        <dbReference type="EMBL" id="PON35846.1"/>
    </source>
</evidence>
<evidence type="ECO:0000313" key="2">
    <source>
        <dbReference type="Proteomes" id="UP000237105"/>
    </source>
</evidence>
<sequence length="135" mass="15937">MLKMMVEMRAQQQLHNYDSKATESVVLPQEYEPGDDVVVVRVQFCKKKRLAHKIKRLIDYIDPSNKKFKVNNPCKPDPLWKIDNKQQYTFRKWLAGSIENQKPIQLPTSSASVSFFLDLQTRWKWLADEHIDAVF</sequence>
<dbReference type="AlphaFoldDB" id="A0A2P5AH33"/>
<dbReference type="Proteomes" id="UP000237105">
    <property type="component" value="Unassembled WGS sequence"/>
</dbReference>